<evidence type="ECO:0000256" key="4">
    <source>
        <dbReference type="ARBA" id="ARBA00022475"/>
    </source>
</evidence>
<feature type="transmembrane region" description="Helical" evidence="8">
    <location>
        <begin position="37"/>
        <end position="55"/>
    </location>
</feature>
<feature type="domain" description="Casparian strip membrane protein" evidence="10">
    <location>
        <begin position="302"/>
        <end position="398"/>
    </location>
</feature>
<feature type="region of interest" description="Disordered" evidence="9">
    <location>
        <begin position="186"/>
        <end position="225"/>
    </location>
</feature>
<evidence type="ECO:0000256" key="2">
    <source>
        <dbReference type="ARBA" id="ARBA00007651"/>
    </source>
</evidence>
<evidence type="ECO:0000256" key="7">
    <source>
        <dbReference type="ARBA" id="ARBA00023136"/>
    </source>
</evidence>
<gene>
    <name evidence="11" type="ORF">D0Y65_047515</name>
</gene>
<dbReference type="EMBL" id="QZWG01000018">
    <property type="protein sequence ID" value="RZB50667.1"/>
    <property type="molecule type" value="Genomic_DNA"/>
</dbReference>
<feature type="compositionally biased region" description="Low complexity" evidence="9">
    <location>
        <begin position="186"/>
        <end position="213"/>
    </location>
</feature>
<keyword evidence="6 8" id="KW-1133">Transmembrane helix</keyword>
<dbReference type="GO" id="GO:0005886">
    <property type="term" value="C:plasma membrane"/>
    <property type="evidence" value="ECO:0007669"/>
    <property type="project" value="UniProtKB-SubCell"/>
</dbReference>
<dbReference type="PANTHER" id="PTHR33573:SF46">
    <property type="entry name" value="CASP-LIKE PROTEIN 2A1"/>
    <property type="match status" value="1"/>
</dbReference>
<keyword evidence="7 8" id="KW-0472">Membrane</keyword>
<comment type="subunit">
    <text evidence="3 8">Homodimer and heterodimers.</text>
</comment>
<dbReference type="InterPro" id="IPR006459">
    <property type="entry name" value="CASP/CASPL"/>
</dbReference>
<keyword evidence="4 8" id="KW-1003">Cell membrane</keyword>
<name>A0A445FP45_GLYSO</name>
<comment type="caution">
    <text evidence="11">The sequence shown here is derived from an EMBL/GenBank/DDBJ whole genome shotgun (WGS) entry which is preliminary data.</text>
</comment>
<comment type="subcellular location">
    <subcellularLocation>
        <location evidence="1 8">Cell membrane</location>
        <topology evidence="1 8">Multi-pass membrane protein</topology>
    </subcellularLocation>
</comment>
<dbReference type="AlphaFoldDB" id="A0A445FP45"/>
<accession>A0A445FP45</accession>
<organism evidence="11 12">
    <name type="scientific">Glycine soja</name>
    <name type="common">Wild soybean</name>
    <dbReference type="NCBI Taxonomy" id="3848"/>
    <lineage>
        <taxon>Eukaryota</taxon>
        <taxon>Viridiplantae</taxon>
        <taxon>Streptophyta</taxon>
        <taxon>Embryophyta</taxon>
        <taxon>Tracheophyta</taxon>
        <taxon>Spermatophyta</taxon>
        <taxon>Magnoliopsida</taxon>
        <taxon>eudicotyledons</taxon>
        <taxon>Gunneridae</taxon>
        <taxon>Pentapetalae</taxon>
        <taxon>rosids</taxon>
        <taxon>fabids</taxon>
        <taxon>Fabales</taxon>
        <taxon>Fabaceae</taxon>
        <taxon>Papilionoideae</taxon>
        <taxon>50 kb inversion clade</taxon>
        <taxon>NPAAA clade</taxon>
        <taxon>indigoferoid/millettioid clade</taxon>
        <taxon>Phaseoleae</taxon>
        <taxon>Glycine</taxon>
        <taxon>Glycine subgen. Soja</taxon>
    </lineage>
</organism>
<evidence type="ECO:0000256" key="1">
    <source>
        <dbReference type="ARBA" id="ARBA00004651"/>
    </source>
</evidence>
<dbReference type="InterPro" id="IPR006702">
    <property type="entry name" value="CASP_dom"/>
</dbReference>
<dbReference type="Proteomes" id="UP000289340">
    <property type="component" value="Chromosome 18"/>
</dbReference>
<feature type="transmembrane region" description="Helical" evidence="8">
    <location>
        <begin position="343"/>
        <end position="362"/>
    </location>
</feature>
<evidence type="ECO:0000256" key="5">
    <source>
        <dbReference type="ARBA" id="ARBA00022692"/>
    </source>
</evidence>
<feature type="transmembrane region" description="Helical" evidence="8">
    <location>
        <begin position="383"/>
        <end position="405"/>
    </location>
</feature>
<dbReference type="NCBIfam" id="TIGR01569">
    <property type="entry name" value="A_tha_TIGR01569"/>
    <property type="match status" value="1"/>
</dbReference>
<dbReference type="Pfam" id="PF04535">
    <property type="entry name" value="CASP_dom"/>
    <property type="match status" value="2"/>
</dbReference>
<evidence type="ECO:0000256" key="8">
    <source>
        <dbReference type="RuleBase" id="RU361233"/>
    </source>
</evidence>
<comment type="similarity">
    <text evidence="2 8">Belongs to the Casparian strip membrane proteins (CASP) family.</text>
</comment>
<comment type="caution">
    <text evidence="8">Lacks conserved residue(s) required for the propagation of feature annotation.</text>
</comment>
<reference evidence="11 12" key="1">
    <citation type="submission" date="2018-09" db="EMBL/GenBank/DDBJ databases">
        <title>A high-quality reference genome of wild soybean provides a powerful tool to mine soybean genomes.</title>
        <authorList>
            <person name="Xie M."/>
            <person name="Chung C.Y.L."/>
            <person name="Li M.-W."/>
            <person name="Wong F.-L."/>
            <person name="Chan T.-F."/>
            <person name="Lam H.-M."/>
        </authorList>
    </citation>
    <scope>NUCLEOTIDE SEQUENCE [LARGE SCALE GENOMIC DNA]</scope>
    <source>
        <strain evidence="12">cv. W05</strain>
        <tissue evidence="11">Hypocotyl of etiolated seedlings</tissue>
    </source>
</reference>
<proteinExistence type="inferred from homology"/>
<keyword evidence="5 8" id="KW-0812">Transmembrane</keyword>
<evidence type="ECO:0000256" key="6">
    <source>
        <dbReference type="ARBA" id="ARBA00022989"/>
    </source>
</evidence>
<evidence type="ECO:0000259" key="10">
    <source>
        <dbReference type="Pfam" id="PF04535"/>
    </source>
</evidence>
<feature type="transmembrane region" description="Helical" evidence="8">
    <location>
        <begin position="294"/>
        <end position="312"/>
    </location>
</feature>
<feature type="transmembrane region" description="Helical" evidence="8">
    <location>
        <begin position="75"/>
        <end position="96"/>
    </location>
</feature>
<keyword evidence="12" id="KW-1185">Reference proteome</keyword>
<evidence type="ECO:0000313" key="11">
    <source>
        <dbReference type="EMBL" id="RZB50667.1"/>
    </source>
</evidence>
<feature type="domain" description="Casparian strip membrane protein" evidence="10">
    <location>
        <begin position="29"/>
        <end position="114"/>
    </location>
</feature>
<feature type="compositionally biased region" description="Pro residues" evidence="9">
    <location>
        <begin position="214"/>
        <end position="225"/>
    </location>
</feature>
<evidence type="ECO:0000313" key="12">
    <source>
        <dbReference type="Proteomes" id="UP000289340"/>
    </source>
</evidence>
<evidence type="ECO:0000256" key="9">
    <source>
        <dbReference type="SAM" id="MobiDB-lite"/>
    </source>
</evidence>
<protein>
    <recommendedName>
        <fullName evidence="8">CASP-like protein</fullName>
    </recommendedName>
</protein>
<dbReference type="PANTHER" id="PTHR33573">
    <property type="entry name" value="CASP-LIKE PROTEIN 4A4"/>
    <property type="match status" value="1"/>
</dbReference>
<evidence type="ECO:0000256" key="3">
    <source>
        <dbReference type="ARBA" id="ARBA00011489"/>
    </source>
</evidence>
<sequence>MEKGSVVEAAAPRSPMQMKMGDELEGNTSALRTAETFLRLVPVGLCVSALVLMLKNSQQNEYGSVDYSDLGAFRYLVHANGICAGYSLFSAVIAAMPRPSTMTRAWTFFLLDQCSFLPSPLLLTIGSTCHSSMADTELSTACVDRLEAAMAKLAAIQTSTTADQTSITSKLDAIIRILNTMVLKQPSPSSASAKSPPMPPLLSKTTNPTSSSTKPPPTVETTSPPPIAEITLPPLPMATSHLPVNKHHALSFESLPVASHRSHTKSSSHDILPSDIHFFLFVVCAATVRDTNLNHPFLLLIFVILVTAKGLCLHNHLQALILTPIFIWDPGSVFYTQHLEDKVLTYIILAAGAVSTEVLYLAEKGDAATTWSSACGSFGRFCHKVTASVAITFVAVFCYVLLSLISSYKLFTNYDAPASRPTAAIEVAAFPG</sequence>